<keyword evidence="3" id="KW-1185">Reference proteome</keyword>
<dbReference type="RefSeq" id="WP_344236235.1">
    <property type="nucleotide sequence ID" value="NZ_BAAAPH010000015.1"/>
</dbReference>
<dbReference type="Proteomes" id="UP001501705">
    <property type="component" value="Unassembled WGS sequence"/>
</dbReference>
<proteinExistence type="predicted"/>
<feature type="compositionally biased region" description="Polar residues" evidence="1">
    <location>
        <begin position="36"/>
        <end position="46"/>
    </location>
</feature>
<reference evidence="2 3" key="1">
    <citation type="journal article" date="2019" name="Int. J. Syst. Evol. Microbiol.">
        <title>The Global Catalogue of Microorganisms (GCM) 10K type strain sequencing project: providing services to taxonomists for standard genome sequencing and annotation.</title>
        <authorList>
            <consortium name="The Broad Institute Genomics Platform"/>
            <consortium name="The Broad Institute Genome Sequencing Center for Infectious Disease"/>
            <person name="Wu L."/>
            <person name="Ma J."/>
        </authorList>
    </citation>
    <scope>NUCLEOTIDE SEQUENCE [LARGE SCALE GENOMIC DNA]</scope>
    <source>
        <strain evidence="2 3">JCM 15572</strain>
    </source>
</reference>
<accession>A0ABN2DS82</accession>
<gene>
    <name evidence="2" type="ORF">GCM10009804_46700</name>
</gene>
<evidence type="ECO:0000313" key="3">
    <source>
        <dbReference type="Proteomes" id="UP001501705"/>
    </source>
</evidence>
<evidence type="ECO:0000313" key="2">
    <source>
        <dbReference type="EMBL" id="GAA1585079.1"/>
    </source>
</evidence>
<comment type="caution">
    <text evidence="2">The sequence shown here is derived from an EMBL/GenBank/DDBJ whole genome shotgun (WGS) entry which is preliminary data.</text>
</comment>
<name>A0ABN2DS82_9ACTN</name>
<protein>
    <submittedName>
        <fullName evidence="2">Uncharacterized protein</fullName>
    </submittedName>
</protein>
<evidence type="ECO:0000256" key="1">
    <source>
        <dbReference type="SAM" id="MobiDB-lite"/>
    </source>
</evidence>
<feature type="region of interest" description="Disordered" evidence="1">
    <location>
        <begin position="1"/>
        <end position="54"/>
    </location>
</feature>
<dbReference type="EMBL" id="BAAAPH010000015">
    <property type="protein sequence ID" value="GAA1585079.1"/>
    <property type="molecule type" value="Genomic_DNA"/>
</dbReference>
<sequence length="54" mass="5664">MPDLTPDLTPAERELLENPGRVRGYTPTDGAAEPTTAPSDPASTSPAKDDQDPT</sequence>
<organism evidence="2 3">
    <name type="scientific">Kribbella hippodromi</name>
    <dbReference type="NCBI Taxonomy" id="434347"/>
    <lineage>
        <taxon>Bacteria</taxon>
        <taxon>Bacillati</taxon>
        <taxon>Actinomycetota</taxon>
        <taxon>Actinomycetes</taxon>
        <taxon>Propionibacteriales</taxon>
        <taxon>Kribbellaceae</taxon>
        <taxon>Kribbella</taxon>
    </lineage>
</organism>